<dbReference type="Proteomes" id="UP000219050">
    <property type="component" value="Chromosome"/>
</dbReference>
<evidence type="ECO:0000256" key="2">
    <source>
        <dbReference type="ARBA" id="ARBA00022448"/>
    </source>
</evidence>
<evidence type="ECO:0000256" key="6">
    <source>
        <dbReference type="ARBA" id="ARBA00022989"/>
    </source>
</evidence>
<keyword evidence="4 9" id="KW-0812">Transmembrane</keyword>
<dbReference type="AlphaFoldDB" id="A0A291LZ39"/>
<sequence length="195" mass="20765">MFDLGWSEMLVVGVVALIVVGPKELPGMFRTVGRFTGKAKAMAREFSRAMEDAANESGVKDVAADLNKLNRISSPRKMGTDAFKKATADLNPFNEDGKAPNPGDLDDDPAFVEGDDAERSAALADQQAASAAQMTDERAEQARLIREKSAEKAQARLDREAAAAQAELHAPATERADAPAADLAPAHDDDGQTRT</sequence>
<gene>
    <name evidence="9" type="primary">tatB</name>
    <name evidence="11" type="ORF">CBW24_08345</name>
</gene>
<feature type="compositionally biased region" description="Basic and acidic residues" evidence="10">
    <location>
        <begin position="185"/>
        <end position="195"/>
    </location>
</feature>
<comment type="function">
    <text evidence="9">Part of the twin-arginine translocation (Tat) system that transports large folded proteins containing a characteristic twin-arginine motif in their signal peptide across membranes. Together with TatC, TatB is part of a receptor directly interacting with Tat signal peptides. TatB may form an oligomeric binding site that transiently accommodates folded Tat precursor proteins before their translocation.</text>
</comment>
<dbReference type="GO" id="GO:0033281">
    <property type="term" value="C:TAT protein transport complex"/>
    <property type="evidence" value="ECO:0007669"/>
    <property type="project" value="UniProtKB-UniRule"/>
</dbReference>
<keyword evidence="5 9" id="KW-0653">Protein transport</keyword>
<dbReference type="InterPro" id="IPR003369">
    <property type="entry name" value="TatA/B/E"/>
</dbReference>
<evidence type="ECO:0000313" key="12">
    <source>
        <dbReference type="Proteomes" id="UP000219050"/>
    </source>
</evidence>
<dbReference type="HAMAP" id="MF_00237">
    <property type="entry name" value="TatB"/>
    <property type="match status" value="1"/>
</dbReference>
<evidence type="ECO:0000313" key="11">
    <source>
        <dbReference type="EMBL" id="ATI42013.1"/>
    </source>
</evidence>
<keyword evidence="12" id="KW-1185">Reference proteome</keyword>
<evidence type="ECO:0000256" key="10">
    <source>
        <dbReference type="SAM" id="MobiDB-lite"/>
    </source>
</evidence>
<dbReference type="Pfam" id="PF02416">
    <property type="entry name" value="TatA_B_E"/>
    <property type="match status" value="1"/>
</dbReference>
<keyword evidence="3 9" id="KW-1003">Cell membrane</keyword>
<feature type="compositionally biased region" description="Basic and acidic residues" evidence="10">
    <location>
        <begin position="135"/>
        <end position="161"/>
    </location>
</feature>
<dbReference type="PRINTS" id="PR01506">
    <property type="entry name" value="TATBPROTEIN"/>
</dbReference>
<feature type="compositionally biased region" description="Acidic residues" evidence="10">
    <location>
        <begin position="104"/>
        <end position="116"/>
    </location>
</feature>
<name>A0A291LZ39_9RHOB</name>
<dbReference type="EMBL" id="CP021404">
    <property type="protein sequence ID" value="ATI42013.1"/>
    <property type="molecule type" value="Genomic_DNA"/>
</dbReference>
<evidence type="ECO:0000256" key="3">
    <source>
        <dbReference type="ARBA" id="ARBA00022475"/>
    </source>
</evidence>
<evidence type="ECO:0000256" key="9">
    <source>
        <dbReference type="HAMAP-Rule" id="MF_00237"/>
    </source>
</evidence>
<comment type="similarity">
    <text evidence="9">Belongs to the TatB family.</text>
</comment>
<comment type="subcellular location">
    <subcellularLocation>
        <location evidence="9">Cell membrane</location>
        <topology evidence="9">Single-pass membrane protein</topology>
    </subcellularLocation>
    <subcellularLocation>
        <location evidence="1">Membrane</location>
        <topology evidence="1">Single-pass membrane protein</topology>
    </subcellularLocation>
</comment>
<dbReference type="InterPro" id="IPR018448">
    <property type="entry name" value="TatB"/>
</dbReference>
<dbReference type="PANTHER" id="PTHR33162">
    <property type="entry name" value="SEC-INDEPENDENT PROTEIN TRANSLOCASE PROTEIN TATA, CHLOROPLASTIC"/>
    <property type="match status" value="1"/>
</dbReference>
<keyword evidence="7 9" id="KW-0811">Translocation</keyword>
<dbReference type="NCBIfam" id="TIGR01410">
    <property type="entry name" value="tatB"/>
    <property type="match status" value="1"/>
</dbReference>
<evidence type="ECO:0000256" key="4">
    <source>
        <dbReference type="ARBA" id="ARBA00022692"/>
    </source>
</evidence>
<dbReference type="GO" id="GO:0043953">
    <property type="term" value="P:protein transport by the Tat complex"/>
    <property type="evidence" value="ECO:0007669"/>
    <property type="project" value="UniProtKB-UniRule"/>
</dbReference>
<reference evidence="11 12" key="1">
    <citation type="submission" date="2017-05" db="EMBL/GenBank/DDBJ databases">
        <title>Comparative genomic and metabolic analysis of manganese-oxidizing mechanisms in Celeribater manganoxidans DY25T: its adaption to the environment of polymetallic nodule.</title>
        <authorList>
            <person name="Wang X."/>
        </authorList>
    </citation>
    <scope>NUCLEOTIDE SEQUENCE [LARGE SCALE GENOMIC DNA]</scope>
    <source>
        <strain evidence="11 12">DY25</strain>
    </source>
</reference>
<keyword evidence="2 9" id="KW-0813">Transport</keyword>
<dbReference type="GO" id="GO:0008320">
    <property type="term" value="F:protein transmembrane transporter activity"/>
    <property type="evidence" value="ECO:0007669"/>
    <property type="project" value="UniProtKB-UniRule"/>
</dbReference>
<dbReference type="Gene3D" id="1.20.5.3310">
    <property type="match status" value="1"/>
</dbReference>
<dbReference type="RefSeq" id="WP_088663861.1">
    <property type="nucleotide sequence ID" value="NZ_CP021404.1"/>
</dbReference>
<organism evidence="11 12">
    <name type="scientific">Pacificitalea manganoxidans</name>
    <dbReference type="NCBI Taxonomy" id="1411902"/>
    <lineage>
        <taxon>Bacteria</taxon>
        <taxon>Pseudomonadati</taxon>
        <taxon>Pseudomonadota</taxon>
        <taxon>Alphaproteobacteria</taxon>
        <taxon>Rhodobacterales</taxon>
        <taxon>Paracoccaceae</taxon>
        <taxon>Pacificitalea</taxon>
    </lineage>
</organism>
<keyword evidence="8 9" id="KW-0472">Membrane</keyword>
<evidence type="ECO:0000256" key="1">
    <source>
        <dbReference type="ARBA" id="ARBA00004167"/>
    </source>
</evidence>
<feature type="compositionally biased region" description="Low complexity" evidence="10">
    <location>
        <begin position="121"/>
        <end position="133"/>
    </location>
</feature>
<evidence type="ECO:0000256" key="8">
    <source>
        <dbReference type="ARBA" id="ARBA00023136"/>
    </source>
</evidence>
<dbReference type="KEGG" id="cmag:CBW24_08345"/>
<evidence type="ECO:0000256" key="7">
    <source>
        <dbReference type="ARBA" id="ARBA00023010"/>
    </source>
</evidence>
<proteinExistence type="inferred from homology"/>
<dbReference type="OrthoDB" id="7206969at2"/>
<accession>A0A291LZ39</accession>
<evidence type="ECO:0000256" key="5">
    <source>
        <dbReference type="ARBA" id="ARBA00022927"/>
    </source>
</evidence>
<dbReference type="PANTHER" id="PTHR33162:SF1">
    <property type="entry name" value="SEC-INDEPENDENT PROTEIN TRANSLOCASE PROTEIN TATA, CHLOROPLASTIC"/>
    <property type="match status" value="1"/>
</dbReference>
<keyword evidence="6 9" id="KW-1133">Transmembrane helix</keyword>
<feature type="compositionally biased region" description="Low complexity" evidence="10">
    <location>
        <begin position="162"/>
        <end position="171"/>
    </location>
</feature>
<comment type="subunit">
    <text evidence="9">The Tat system comprises two distinct complexes: a TatABC complex, containing multiple copies of TatA, TatB and TatC subunits, and a separate TatA complex, containing only TatA subunits. Substrates initially bind to the TatABC complex, which probably triggers association of the separate TatA complex to form the active translocon.</text>
</comment>
<protein>
    <recommendedName>
        <fullName evidence="9">Sec-independent protein translocase protein TatB</fullName>
    </recommendedName>
</protein>
<feature type="region of interest" description="Disordered" evidence="10">
    <location>
        <begin position="89"/>
        <end position="195"/>
    </location>
</feature>